<keyword evidence="1" id="KW-0812">Transmembrane</keyword>
<proteinExistence type="predicted"/>
<keyword evidence="3" id="KW-1185">Reference proteome</keyword>
<evidence type="ECO:0000313" key="3">
    <source>
        <dbReference type="Proteomes" id="UP000683360"/>
    </source>
</evidence>
<dbReference type="AlphaFoldDB" id="A0A8S3TAK5"/>
<dbReference type="EMBL" id="CAJPWZ010001963">
    <property type="protein sequence ID" value="CAG2227433.1"/>
    <property type="molecule type" value="Genomic_DNA"/>
</dbReference>
<gene>
    <name evidence="2" type="ORF">MEDL_40458</name>
</gene>
<accession>A0A8S3TAK5</accession>
<protein>
    <submittedName>
        <fullName evidence="2">Uncharacterized protein</fullName>
    </submittedName>
</protein>
<evidence type="ECO:0000313" key="2">
    <source>
        <dbReference type="EMBL" id="CAG2227433.1"/>
    </source>
</evidence>
<keyword evidence="1" id="KW-0472">Membrane</keyword>
<feature type="transmembrane region" description="Helical" evidence="1">
    <location>
        <begin position="81"/>
        <end position="105"/>
    </location>
</feature>
<name>A0A8S3TAK5_MYTED</name>
<sequence>MATDNLSKGLLELFSPFSVQCGDTACTWPTEICNRDRKQFTICKGASPMTYIQSNFDEQFKSLCRNFTEEIQPINSYSYAYLFYGSITLNVLLLILTMCLIIRFVQMKQQKHTSSKEKESENQVKKPGITSIMYLNSEEKNLNTMHPTEDSGKLLLSSSHNSYDLESQQCSCCFSATSTSTEPKSV</sequence>
<reference evidence="2" key="1">
    <citation type="submission" date="2021-03" db="EMBL/GenBank/DDBJ databases">
        <authorList>
            <person name="Bekaert M."/>
        </authorList>
    </citation>
    <scope>NUCLEOTIDE SEQUENCE</scope>
</reference>
<dbReference type="Proteomes" id="UP000683360">
    <property type="component" value="Unassembled WGS sequence"/>
</dbReference>
<comment type="caution">
    <text evidence="2">The sequence shown here is derived from an EMBL/GenBank/DDBJ whole genome shotgun (WGS) entry which is preliminary data.</text>
</comment>
<keyword evidence="1" id="KW-1133">Transmembrane helix</keyword>
<evidence type="ECO:0000256" key="1">
    <source>
        <dbReference type="SAM" id="Phobius"/>
    </source>
</evidence>
<dbReference type="OrthoDB" id="6134415at2759"/>
<organism evidence="2 3">
    <name type="scientific">Mytilus edulis</name>
    <name type="common">Blue mussel</name>
    <dbReference type="NCBI Taxonomy" id="6550"/>
    <lineage>
        <taxon>Eukaryota</taxon>
        <taxon>Metazoa</taxon>
        <taxon>Spiralia</taxon>
        <taxon>Lophotrochozoa</taxon>
        <taxon>Mollusca</taxon>
        <taxon>Bivalvia</taxon>
        <taxon>Autobranchia</taxon>
        <taxon>Pteriomorphia</taxon>
        <taxon>Mytilida</taxon>
        <taxon>Mytiloidea</taxon>
        <taxon>Mytilidae</taxon>
        <taxon>Mytilinae</taxon>
        <taxon>Mytilus</taxon>
    </lineage>
</organism>